<sequence length="84" mass="9193">MKLASIAWEAGAPTGVLEAVKEVGAALRALAAGVDLTTRTYPDTHTREVEMAHQVLSKDMAALIEAMRLAIRYWGTTLHHDYTK</sequence>
<evidence type="ECO:0000259" key="1">
    <source>
        <dbReference type="Pfam" id="PF03623"/>
    </source>
</evidence>
<dbReference type="InterPro" id="IPR005189">
    <property type="entry name" value="Focal_adhesion_kin_target_dom"/>
</dbReference>
<evidence type="ECO:0000313" key="2">
    <source>
        <dbReference type="EMBL" id="CAG9124924.1"/>
    </source>
</evidence>
<dbReference type="InterPro" id="IPR036137">
    <property type="entry name" value="Focal_adhe_kin_target_dom_sf"/>
</dbReference>
<dbReference type="Proteomes" id="UP000653454">
    <property type="component" value="Unassembled WGS sequence"/>
</dbReference>
<protein>
    <submittedName>
        <fullName evidence="2">(diamondback moth) hypothetical protein</fullName>
    </submittedName>
</protein>
<dbReference type="AlphaFoldDB" id="A0A8S4F878"/>
<organism evidence="2 3">
    <name type="scientific">Plutella xylostella</name>
    <name type="common">Diamondback moth</name>
    <name type="synonym">Plutella maculipennis</name>
    <dbReference type="NCBI Taxonomy" id="51655"/>
    <lineage>
        <taxon>Eukaryota</taxon>
        <taxon>Metazoa</taxon>
        <taxon>Ecdysozoa</taxon>
        <taxon>Arthropoda</taxon>
        <taxon>Hexapoda</taxon>
        <taxon>Insecta</taxon>
        <taxon>Pterygota</taxon>
        <taxon>Neoptera</taxon>
        <taxon>Endopterygota</taxon>
        <taxon>Lepidoptera</taxon>
        <taxon>Glossata</taxon>
        <taxon>Ditrysia</taxon>
        <taxon>Yponomeutoidea</taxon>
        <taxon>Plutellidae</taxon>
        <taxon>Plutella</taxon>
    </lineage>
</organism>
<reference evidence="2" key="1">
    <citation type="submission" date="2020-11" db="EMBL/GenBank/DDBJ databases">
        <authorList>
            <person name="Whiteford S."/>
        </authorList>
    </citation>
    <scope>NUCLEOTIDE SEQUENCE</scope>
</reference>
<accession>A0A8S4F878</accession>
<dbReference type="SUPFAM" id="SSF68993">
    <property type="entry name" value="FAT domain of focal adhesion kinase"/>
    <property type="match status" value="1"/>
</dbReference>
<keyword evidence="3" id="KW-1185">Reference proteome</keyword>
<dbReference type="Gene3D" id="1.20.120.330">
    <property type="entry name" value="Nucleotidyltransferases domain 2"/>
    <property type="match status" value="1"/>
</dbReference>
<dbReference type="EMBL" id="CAJHNJ030000030">
    <property type="protein sequence ID" value="CAG9124924.1"/>
    <property type="molecule type" value="Genomic_DNA"/>
</dbReference>
<dbReference type="GO" id="GO:0004713">
    <property type="term" value="F:protein tyrosine kinase activity"/>
    <property type="evidence" value="ECO:0007669"/>
    <property type="project" value="InterPro"/>
</dbReference>
<gene>
    <name evidence="2" type="ORF">PLXY2_LOCUS8289</name>
</gene>
<name>A0A8S4F878_PLUXY</name>
<feature type="domain" description="Focal AT" evidence="1">
    <location>
        <begin position="14"/>
        <end position="84"/>
    </location>
</feature>
<dbReference type="Pfam" id="PF03623">
    <property type="entry name" value="Focal_AT"/>
    <property type="match status" value="1"/>
</dbReference>
<dbReference type="GO" id="GO:0005925">
    <property type="term" value="C:focal adhesion"/>
    <property type="evidence" value="ECO:0007669"/>
    <property type="project" value="InterPro"/>
</dbReference>
<dbReference type="GO" id="GO:0007172">
    <property type="term" value="P:signal complex assembly"/>
    <property type="evidence" value="ECO:0007669"/>
    <property type="project" value="InterPro"/>
</dbReference>
<proteinExistence type="predicted"/>
<evidence type="ECO:0000313" key="3">
    <source>
        <dbReference type="Proteomes" id="UP000653454"/>
    </source>
</evidence>
<comment type="caution">
    <text evidence="2">The sequence shown here is derived from an EMBL/GenBank/DDBJ whole genome shotgun (WGS) entry which is preliminary data.</text>
</comment>